<dbReference type="Gene3D" id="2.60.120.200">
    <property type="match status" value="1"/>
</dbReference>
<dbReference type="CDD" id="cd14256">
    <property type="entry name" value="Dockerin_I"/>
    <property type="match status" value="1"/>
</dbReference>
<evidence type="ECO:0000313" key="3">
    <source>
        <dbReference type="EMBL" id="MBE5055066.1"/>
    </source>
</evidence>
<dbReference type="SUPFAM" id="SSF49899">
    <property type="entry name" value="Concanavalin A-like lectins/glucanases"/>
    <property type="match status" value="1"/>
</dbReference>
<dbReference type="Pfam" id="PF00404">
    <property type="entry name" value="Dockerin_1"/>
    <property type="match status" value="1"/>
</dbReference>
<dbReference type="Gene3D" id="1.10.1330.10">
    <property type="entry name" value="Dockerin domain"/>
    <property type="match status" value="1"/>
</dbReference>
<evidence type="ECO:0000259" key="2">
    <source>
        <dbReference type="Pfam" id="PF00149"/>
    </source>
</evidence>
<dbReference type="Pfam" id="PF00149">
    <property type="entry name" value="Metallophos"/>
    <property type="match status" value="1"/>
</dbReference>
<dbReference type="SUPFAM" id="SSF56300">
    <property type="entry name" value="Metallo-dependent phosphatases"/>
    <property type="match status" value="1"/>
</dbReference>
<proteinExistence type="predicted"/>
<dbReference type="CDD" id="cd00063">
    <property type="entry name" value="FN3"/>
    <property type="match status" value="1"/>
</dbReference>
<dbReference type="InterPro" id="IPR029052">
    <property type="entry name" value="Metallo-depent_PP-like"/>
</dbReference>
<dbReference type="EMBL" id="JADCKF010000002">
    <property type="protein sequence ID" value="MBE5055066.1"/>
    <property type="molecule type" value="Genomic_DNA"/>
</dbReference>
<dbReference type="RefSeq" id="WP_193536425.1">
    <property type="nucleotide sequence ID" value="NZ_JADCKF010000002.1"/>
</dbReference>
<name>A0ABR9R8P2_9FIRM</name>
<keyword evidence="4" id="KW-1185">Reference proteome</keyword>
<dbReference type="Gene3D" id="2.60.40.10">
    <property type="entry name" value="Immunoglobulins"/>
    <property type="match status" value="1"/>
</dbReference>
<feature type="signal peptide" evidence="1">
    <location>
        <begin position="1"/>
        <end position="25"/>
    </location>
</feature>
<dbReference type="Gene3D" id="3.60.21.10">
    <property type="match status" value="1"/>
</dbReference>
<keyword evidence="1" id="KW-0732">Signal</keyword>
<dbReference type="InterPro" id="IPR013320">
    <property type="entry name" value="ConA-like_dom_sf"/>
</dbReference>
<feature type="chain" id="PRO_5045479774" evidence="1">
    <location>
        <begin position="26"/>
        <end position="1004"/>
    </location>
</feature>
<evidence type="ECO:0000313" key="4">
    <source>
        <dbReference type="Proteomes" id="UP000806211"/>
    </source>
</evidence>
<dbReference type="InterPro" id="IPR002105">
    <property type="entry name" value="Dockerin_1_rpt"/>
</dbReference>
<dbReference type="Proteomes" id="UP000806211">
    <property type="component" value="Unassembled WGS sequence"/>
</dbReference>
<dbReference type="SUPFAM" id="SSF49265">
    <property type="entry name" value="Fibronectin type III"/>
    <property type="match status" value="1"/>
</dbReference>
<reference evidence="3 4" key="1">
    <citation type="submission" date="2020-10" db="EMBL/GenBank/DDBJ databases">
        <title>ChiBAC.</title>
        <authorList>
            <person name="Zenner C."/>
            <person name="Hitch T.C.A."/>
            <person name="Clavel T."/>
        </authorList>
    </citation>
    <scope>NUCLEOTIDE SEQUENCE [LARGE SCALE GENOMIC DNA]</scope>
    <source>
        <strain evidence="3 4">DSM 107456</strain>
    </source>
</reference>
<dbReference type="InterPro" id="IPR018247">
    <property type="entry name" value="EF_Hand_1_Ca_BS"/>
</dbReference>
<protein>
    <submittedName>
        <fullName evidence="3">Metallophosphoesterase</fullName>
    </submittedName>
</protein>
<dbReference type="InterPro" id="IPR036439">
    <property type="entry name" value="Dockerin_dom_sf"/>
</dbReference>
<dbReference type="InterPro" id="IPR013783">
    <property type="entry name" value="Ig-like_fold"/>
</dbReference>
<feature type="domain" description="Calcineurin-like phosphoesterase" evidence="2">
    <location>
        <begin position="58"/>
        <end position="254"/>
    </location>
</feature>
<dbReference type="InterPro" id="IPR004843">
    <property type="entry name" value="Calcineurin-like_PHP"/>
</dbReference>
<organism evidence="3 4">
    <name type="scientific">Pseudoflavonifractor gallinarum</name>
    <dbReference type="NCBI Taxonomy" id="2779352"/>
    <lineage>
        <taxon>Bacteria</taxon>
        <taxon>Bacillati</taxon>
        <taxon>Bacillota</taxon>
        <taxon>Clostridia</taxon>
        <taxon>Eubacteriales</taxon>
        <taxon>Oscillospiraceae</taxon>
        <taxon>Pseudoflavonifractor</taxon>
    </lineage>
</organism>
<evidence type="ECO:0000256" key="1">
    <source>
        <dbReference type="SAM" id="SignalP"/>
    </source>
</evidence>
<dbReference type="InterPro" id="IPR003961">
    <property type="entry name" value="FN3_dom"/>
</dbReference>
<dbReference type="InterPro" id="IPR036116">
    <property type="entry name" value="FN3_sf"/>
</dbReference>
<gene>
    <name evidence="3" type="ORF">INF37_03495</name>
</gene>
<dbReference type="Pfam" id="PF13385">
    <property type="entry name" value="Laminin_G_3"/>
    <property type="match status" value="1"/>
</dbReference>
<comment type="caution">
    <text evidence="3">The sequence shown here is derived from an EMBL/GenBank/DDBJ whole genome shotgun (WGS) entry which is preliminary data.</text>
</comment>
<accession>A0ABR9R8P2</accession>
<dbReference type="SUPFAM" id="SSF63446">
    <property type="entry name" value="Type I dockerin domain"/>
    <property type="match status" value="1"/>
</dbReference>
<sequence>MHMRRWMATALSGALMLSILPTAMAAAPEGVQAMTQERVDQANEAYNDVPAALEFISMSDTHVSSYEKWKNVFTNIKDWAVDNGFETDAVLVDGDVEANERLEYPDSSRDFYNAVIQLMDETFGKEMPILYAVGNHDRPGDYMIPMFSEAKADGRPNWYFEQADGGDYSNYHVEINGYDFISLDYRNYQSFLSQALEEISSAEDYDMGKPIFVQVHSGLNGTTWGGYQDIVGTAIQNALADYPQAIVFTAHSHYSNEAENGIYQDDFTVVNNGSMDYVELPSSLEPVLPPAQGKYEGDQLVEYERTCNFVSVLEDGTTVIRRFDATNERWMGMPWVIETQEGTDGFRYTSDQRSKVAPWFEEDAQISMSEVSETGATLTFTQAVDDELTEHYEISVKELLGNKDATYSVAPTLFGGNEPKSYTGSFTVYSRFYLRPYPTEMTLLFSELKPGTLYQIQVTAVDNFGNQSTPQSITFQTAGEGADLPEGDYPALLAEAVEKAQALLEKAEAGTDGVYQITYPAATIQALKEKLSEVAAGQDAAEDLQRYIWISELESLMEQAEAGKEVSLDPPTVLPEGIWDGLQMDLQFEHDLTDGADSTAAVTTDDTISYESGVNNGTAVRLESGERIDLGARETLDQLGKDQDMTISFWYKPYTARADQTIMGNKSWSSATNAGVIFAYDYNDGTPDHISGSIGPGNGNYDQTAYIRFRDFDKNEWSMITLKVDRQAKTYTTYVNGIPYASGSLHENATLTSGSPFYIGGTDLDFGMDNLRIWNRALSDAEIAAVYGTDLKGESQPEENQISVSVSGPAQAGQNARVPYVFSAEGSDEGLKTIHLTFQVQGEGLFADAASLVAADPFTLLTYKKTAQEDGSLRYDAVLSYGLSDVQALAEQKDMMTLYIRTLESEGNLTVTLNEVKCNDGVQGQVNAQAAAVTTAVSNRYDVNGDGTLDINDIAAAQDFYQVREGDSGWDEAQKADVNQDGRVDLQDLVEIAGAYLDGMTVTA</sequence>
<dbReference type="PROSITE" id="PS00018">
    <property type="entry name" value="EF_HAND_1"/>
    <property type="match status" value="2"/>
</dbReference>